<proteinExistence type="predicted"/>
<evidence type="ECO:0000313" key="2">
    <source>
        <dbReference type="Proteomes" id="UP000274346"/>
    </source>
</evidence>
<gene>
    <name evidence="1" type="ORF">NCTC13098_03267</name>
</gene>
<organism evidence="1 2">
    <name type="scientific">Raoultella terrigena</name>
    <name type="common">Klebsiella terrigena</name>
    <dbReference type="NCBI Taxonomy" id="577"/>
    <lineage>
        <taxon>Bacteria</taxon>
        <taxon>Pseudomonadati</taxon>
        <taxon>Pseudomonadota</taxon>
        <taxon>Gammaproteobacteria</taxon>
        <taxon>Enterobacterales</taxon>
        <taxon>Enterobacteriaceae</taxon>
        <taxon>Klebsiella/Raoultella group</taxon>
        <taxon>Raoultella</taxon>
    </lineage>
</organism>
<reference evidence="1 2" key="1">
    <citation type="submission" date="2018-12" db="EMBL/GenBank/DDBJ databases">
        <authorList>
            <consortium name="Pathogen Informatics"/>
        </authorList>
    </citation>
    <scope>NUCLEOTIDE SEQUENCE [LARGE SCALE GENOMIC DNA]</scope>
    <source>
        <strain evidence="1 2">NCTC13098</strain>
    </source>
</reference>
<accession>A0A3P8JJ98</accession>
<evidence type="ECO:0000313" key="1">
    <source>
        <dbReference type="EMBL" id="VDR26908.1"/>
    </source>
</evidence>
<sequence>MDAADPQWSREIALRSLNADSFHDAWFAARSKSDPFRWAEANLIEVERNKRDRRTVAWRYAILRLHEAVQAIVPHLDSRDSERF</sequence>
<dbReference type="EMBL" id="LR131271">
    <property type="protein sequence ID" value="VDR26908.1"/>
    <property type="molecule type" value="Genomic_DNA"/>
</dbReference>
<name>A0A3P8JJ98_RAOTE</name>
<dbReference type="KEGG" id="rtg:NCTC13098_03267"/>
<dbReference type="Proteomes" id="UP000274346">
    <property type="component" value="Chromosome"/>
</dbReference>
<protein>
    <submittedName>
        <fullName evidence="1">Uncharacterized protein conserved in bacteria</fullName>
    </submittedName>
</protein>
<dbReference type="AlphaFoldDB" id="A0A3P8JJ98"/>